<dbReference type="InterPro" id="IPR030872">
    <property type="entry name" value="Cardiolipin_synth_ClsB"/>
</dbReference>
<dbReference type="PANTHER" id="PTHR21248">
    <property type="entry name" value="CARDIOLIPIN SYNTHASE"/>
    <property type="match status" value="1"/>
</dbReference>
<feature type="active site" evidence="1">
    <location>
        <position position="118"/>
    </location>
</feature>
<evidence type="ECO:0000256" key="1">
    <source>
        <dbReference type="HAMAP-Rule" id="MF_01917"/>
    </source>
</evidence>
<dbReference type="EC" id="2.7.8.-" evidence="1"/>
<feature type="active site" evidence="1">
    <location>
        <position position="291"/>
    </location>
</feature>
<dbReference type="SMART" id="SM00155">
    <property type="entry name" value="PLDc"/>
    <property type="match status" value="2"/>
</dbReference>
<dbReference type="CDD" id="cd09159">
    <property type="entry name" value="PLDc_ybhO_like_2"/>
    <property type="match status" value="1"/>
</dbReference>
<dbReference type="AlphaFoldDB" id="A0A4R1BFR0"/>
<dbReference type="InterPro" id="IPR025202">
    <property type="entry name" value="PLD-like_dom"/>
</dbReference>
<dbReference type="GO" id="GO:0008808">
    <property type="term" value="F:cardiolipin synthase activity"/>
    <property type="evidence" value="ECO:0007669"/>
    <property type="project" value="InterPro"/>
</dbReference>
<dbReference type="EMBL" id="SJZB01000021">
    <property type="protein sequence ID" value="TCJ15983.1"/>
    <property type="molecule type" value="Genomic_DNA"/>
</dbReference>
<evidence type="ECO:0000259" key="2">
    <source>
        <dbReference type="PROSITE" id="PS50035"/>
    </source>
</evidence>
<feature type="active site" evidence="1">
    <location>
        <position position="293"/>
    </location>
</feature>
<dbReference type="OrthoDB" id="9762009at2"/>
<keyword evidence="1" id="KW-0594">Phospholipid biosynthesis</keyword>
<dbReference type="PANTHER" id="PTHR21248:SF22">
    <property type="entry name" value="PHOSPHOLIPASE D"/>
    <property type="match status" value="1"/>
</dbReference>
<comment type="similarity">
    <text evidence="1">Belongs to the phospholipase D family. Cardiolipin synthase subfamily. ClsB sub-subfamily.</text>
</comment>
<dbReference type="NCBIfam" id="NF008427">
    <property type="entry name" value="PRK11263.1"/>
    <property type="match status" value="1"/>
</dbReference>
<dbReference type="Pfam" id="PF13091">
    <property type="entry name" value="PLDc_2"/>
    <property type="match status" value="2"/>
</dbReference>
<dbReference type="Gene3D" id="3.30.870.10">
    <property type="entry name" value="Endonuclease Chain A"/>
    <property type="match status" value="2"/>
</dbReference>
<feature type="domain" description="PLD phosphodiesterase" evidence="2">
    <location>
        <begin position="286"/>
        <end position="313"/>
    </location>
</feature>
<dbReference type="GO" id="GO:0032049">
    <property type="term" value="P:cardiolipin biosynthetic process"/>
    <property type="evidence" value="ECO:0007669"/>
    <property type="project" value="InterPro"/>
</dbReference>
<evidence type="ECO:0000313" key="4">
    <source>
        <dbReference type="Proteomes" id="UP000295443"/>
    </source>
</evidence>
<keyword evidence="1" id="KW-1003">Cell membrane</keyword>
<gene>
    <name evidence="1 3" type="primary">clsB</name>
    <name evidence="3" type="ORF">EZJ19_05860</name>
</gene>
<proteinExistence type="inferred from homology"/>
<protein>
    <recommendedName>
        <fullName evidence="1">Cardiolipin synthase B</fullName>
        <shortName evidence="1">CL synthase</shortName>
        <ecNumber evidence="1">2.7.8.-</ecNumber>
    </recommendedName>
</protein>
<dbReference type="InterPro" id="IPR001736">
    <property type="entry name" value="PLipase_D/transphosphatidylase"/>
</dbReference>
<reference evidence="3 4" key="1">
    <citation type="submission" date="2019-03" db="EMBL/GenBank/DDBJ databases">
        <title>Genome sequence of Thiobacillaceae bacterium LSR1, a sulfur-oxidizing bacterium isolated from freshwater sediment.</title>
        <authorList>
            <person name="Li S."/>
        </authorList>
    </citation>
    <scope>NUCLEOTIDE SEQUENCE [LARGE SCALE GENOMIC DNA]</scope>
    <source>
        <strain evidence="3 4">LSR1</strain>
    </source>
</reference>
<keyword evidence="1" id="KW-0443">Lipid metabolism</keyword>
<name>A0A4R1BFR0_9PROT</name>
<dbReference type="RefSeq" id="WP_131445440.1">
    <property type="nucleotide sequence ID" value="NZ_SJZB01000021.1"/>
</dbReference>
<dbReference type="GO" id="GO:0005886">
    <property type="term" value="C:plasma membrane"/>
    <property type="evidence" value="ECO:0007669"/>
    <property type="project" value="UniProtKB-SubCell"/>
</dbReference>
<feature type="active site" evidence="1">
    <location>
        <position position="298"/>
    </location>
</feature>
<comment type="function">
    <text evidence="1">Catalyzes the phosphatidyl group transfer from one phosphatidylglycerol molecule to another to form cardiolipin (CL) (diphosphatidylglycerol) and glycerol.</text>
</comment>
<keyword evidence="1" id="KW-0444">Lipid biosynthesis</keyword>
<dbReference type="CDD" id="cd09110">
    <property type="entry name" value="PLDc_CLS_1"/>
    <property type="match status" value="1"/>
</dbReference>
<comment type="subcellular location">
    <subcellularLocation>
        <location evidence="1">Cell membrane</location>
        <topology evidence="1">Peripheral membrane protein</topology>
    </subcellularLocation>
</comment>
<feature type="domain" description="PLD phosphodiesterase" evidence="2">
    <location>
        <begin position="106"/>
        <end position="133"/>
    </location>
</feature>
<dbReference type="SUPFAM" id="SSF56024">
    <property type="entry name" value="Phospholipase D/nuclease"/>
    <property type="match status" value="2"/>
</dbReference>
<keyword evidence="1" id="KW-0808">Transferase</keyword>
<comment type="catalytic activity">
    <reaction evidence="1">
        <text>2 a 1,2-diacyl-sn-glycero-3-phospho-(1'-sn-glycerol) = a cardiolipin + glycerol</text>
        <dbReference type="Rhea" id="RHEA:31451"/>
        <dbReference type="ChEBI" id="CHEBI:17754"/>
        <dbReference type="ChEBI" id="CHEBI:62237"/>
        <dbReference type="ChEBI" id="CHEBI:64716"/>
    </reaction>
</comment>
<evidence type="ECO:0000313" key="3">
    <source>
        <dbReference type="EMBL" id="TCJ15983.1"/>
    </source>
</evidence>
<comment type="caution">
    <text evidence="3">The sequence shown here is derived from an EMBL/GenBank/DDBJ whole genome shotgun (WGS) entry which is preliminary data.</text>
</comment>
<feature type="active site" evidence="1">
    <location>
        <position position="113"/>
    </location>
</feature>
<keyword evidence="1" id="KW-0472">Membrane</keyword>
<feature type="active site" evidence="1">
    <location>
        <position position="111"/>
    </location>
</feature>
<accession>A0A4R1BFR0</accession>
<organism evidence="3 4">
    <name type="scientific">Parasulfuritortus cantonensis</name>
    <dbReference type="NCBI Taxonomy" id="2528202"/>
    <lineage>
        <taxon>Bacteria</taxon>
        <taxon>Pseudomonadati</taxon>
        <taxon>Pseudomonadota</taxon>
        <taxon>Betaproteobacteria</taxon>
        <taxon>Nitrosomonadales</taxon>
        <taxon>Thiobacillaceae</taxon>
        <taxon>Parasulfuritortus</taxon>
    </lineage>
</organism>
<keyword evidence="4" id="KW-1185">Reference proteome</keyword>
<sequence length="384" mass="43408">MTRRAGNRVTLLAGGGHFFPDLIAALDRAEREIHLESYIFEPDETGLAVAEALVRAAARGVRVKVLLDGFGARTFPAPLAARLREAGVALMFFRPELGSWRLRMYRLRRMHRKLAVIDARVAYVGGINIIDDANTMPGAGKRHDYAVRVEGPLLADVYPAVRRLWLLVRWSAIGHRPHHSPPLAVAAGPAGDQVAEFLQRDNLRHRREIEEAYLDAIRAARREVLIANAYFLPGRRFRQALVEAARRGVRVTLVLQGRTDHRWFQLVERALYRYFLENGIEIYEFHASELHAKAAVVDGAWATVGSSNIDPFSLLLAREANVVVYERGFAETLHARVCEAMADGAHAIQRREWSHVPWHVRFASWALYGLVRLLMGWLGMARRL</sequence>
<dbReference type="PROSITE" id="PS50035">
    <property type="entry name" value="PLD"/>
    <property type="match status" value="2"/>
</dbReference>
<keyword evidence="1" id="KW-1208">Phospholipid metabolism</keyword>
<dbReference type="Proteomes" id="UP000295443">
    <property type="component" value="Unassembled WGS sequence"/>
</dbReference>
<dbReference type="HAMAP" id="MF_01917">
    <property type="entry name" value="Cardiolipin_synth_ClsB"/>
    <property type="match status" value="1"/>
</dbReference>